<feature type="compositionally biased region" description="Low complexity" evidence="1">
    <location>
        <begin position="40"/>
        <end position="56"/>
    </location>
</feature>
<evidence type="ECO:0000256" key="1">
    <source>
        <dbReference type="SAM" id="MobiDB-lite"/>
    </source>
</evidence>
<feature type="compositionally biased region" description="Polar residues" evidence="1">
    <location>
        <begin position="1"/>
        <end position="18"/>
    </location>
</feature>
<accession>A0A8X6F5Q3</accession>
<proteinExistence type="predicted"/>
<dbReference type="AlphaFoldDB" id="A0A8X6F5Q3"/>
<feature type="region of interest" description="Disordered" evidence="1">
    <location>
        <begin position="1"/>
        <end position="86"/>
    </location>
</feature>
<evidence type="ECO:0000313" key="2">
    <source>
        <dbReference type="EMBL" id="GFQ70421.1"/>
    </source>
</evidence>
<gene>
    <name evidence="2" type="ORF">TNCT_279841</name>
</gene>
<dbReference type="OrthoDB" id="1101576at2759"/>
<sequence>MTSTISFRSSASRCQTEGSCKAPRGTTHLKANSFPSLPYSKSTGNDNNNTNSTSSNHELINKSDSAQSSSGTIWKNVGTGDGEKKKSKVSRKYHSYYLKFGFIEKSDSELDSRPLCVVCSESLSNDALKPSKLERHLNLEPPDLAKKPLECLKRMQENMEKQIIVLRKMTMEDKSHY</sequence>
<organism evidence="2 3">
    <name type="scientific">Trichonephila clavata</name>
    <name type="common">Joro spider</name>
    <name type="synonym">Nephila clavata</name>
    <dbReference type="NCBI Taxonomy" id="2740835"/>
    <lineage>
        <taxon>Eukaryota</taxon>
        <taxon>Metazoa</taxon>
        <taxon>Ecdysozoa</taxon>
        <taxon>Arthropoda</taxon>
        <taxon>Chelicerata</taxon>
        <taxon>Arachnida</taxon>
        <taxon>Araneae</taxon>
        <taxon>Araneomorphae</taxon>
        <taxon>Entelegynae</taxon>
        <taxon>Araneoidea</taxon>
        <taxon>Nephilidae</taxon>
        <taxon>Trichonephila</taxon>
    </lineage>
</organism>
<name>A0A8X6F5Q3_TRICU</name>
<dbReference type="EMBL" id="BMAO01010950">
    <property type="protein sequence ID" value="GFQ70421.1"/>
    <property type="molecule type" value="Genomic_DNA"/>
</dbReference>
<feature type="compositionally biased region" description="Polar residues" evidence="1">
    <location>
        <begin position="62"/>
        <end position="73"/>
    </location>
</feature>
<evidence type="ECO:0000313" key="3">
    <source>
        <dbReference type="Proteomes" id="UP000887116"/>
    </source>
</evidence>
<protein>
    <submittedName>
        <fullName evidence="2">DUF4371 domain-containing protein</fullName>
    </submittedName>
</protein>
<dbReference type="Proteomes" id="UP000887116">
    <property type="component" value="Unassembled WGS sequence"/>
</dbReference>
<reference evidence="2" key="1">
    <citation type="submission" date="2020-07" db="EMBL/GenBank/DDBJ databases">
        <title>Multicomponent nature underlies the extraordinary mechanical properties of spider dragline silk.</title>
        <authorList>
            <person name="Kono N."/>
            <person name="Nakamura H."/>
            <person name="Mori M."/>
            <person name="Yoshida Y."/>
            <person name="Ohtoshi R."/>
            <person name="Malay A.D."/>
            <person name="Moran D.A.P."/>
            <person name="Tomita M."/>
            <person name="Numata K."/>
            <person name="Arakawa K."/>
        </authorList>
    </citation>
    <scope>NUCLEOTIDE SEQUENCE</scope>
</reference>
<comment type="caution">
    <text evidence="2">The sequence shown here is derived from an EMBL/GenBank/DDBJ whole genome shotgun (WGS) entry which is preliminary data.</text>
</comment>
<keyword evidence="3" id="KW-1185">Reference proteome</keyword>